<evidence type="ECO:0000256" key="5">
    <source>
        <dbReference type="ARBA" id="ARBA00023274"/>
    </source>
</evidence>
<sequence length="140" mass="16564">MGTSTNKKTIKTVIPKRKKYKNLDVKKKESLKFFSFKKQERRGKKFSKQKKENILTIPVIPPKSVFIILKSRNKKIYDRKLIDYKNRGLLQEYINFAGKIIPKRKTGITTKQQRYLTKAIKTARILGLLPFVKKEKGFFR</sequence>
<keyword evidence="3 7" id="KW-0694">RNA-binding</keyword>
<dbReference type="Gene3D" id="4.10.640.10">
    <property type="entry name" value="Ribosomal protein S18"/>
    <property type="match status" value="1"/>
</dbReference>
<proteinExistence type="inferred from homology"/>
<dbReference type="HAMAP" id="MF_00270">
    <property type="entry name" value="Ribosomal_bS18"/>
    <property type="match status" value="1"/>
</dbReference>
<comment type="similarity">
    <text evidence="1 7 8">Belongs to the bacterial ribosomal protein bS18 family.</text>
</comment>
<dbReference type="Pfam" id="PF01084">
    <property type="entry name" value="Ribosomal_S18"/>
    <property type="match status" value="1"/>
</dbReference>
<evidence type="ECO:0000256" key="3">
    <source>
        <dbReference type="ARBA" id="ARBA00022884"/>
    </source>
</evidence>
<keyword evidence="9" id="KW-0150">Chloroplast</keyword>
<dbReference type="AlphaFoldDB" id="A0A6H1XDL9"/>
<dbReference type="PANTHER" id="PTHR13479:SF40">
    <property type="entry name" value="SMALL RIBOSOMAL SUBUNIT PROTEIN BS18M"/>
    <property type="match status" value="1"/>
</dbReference>
<dbReference type="GeneID" id="54626618"/>
<evidence type="ECO:0000256" key="2">
    <source>
        <dbReference type="ARBA" id="ARBA00011458"/>
    </source>
</evidence>
<dbReference type="InterPro" id="IPR001648">
    <property type="entry name" value="Ribosomal_bS18"/>
</dbReference>
<accession>A0A6H1XDL9</accession>
<dbReference type="PANTHER" id="PTHR13479">
    <property type="entry name" value="30S RIBOSOMAL PROTEIN S18"/>
    <property type="match status" value="1"/>
</dbReference>
<evidence type="ECO:0000256" key="6">
    <source>
        <dbReference type="ARBA" id="ARBA00035266"/>
    </source>
</evidence>
<dbReference type="NCBIfam" id="TIGR00165">
    <property type="entry name" value="S18"/>
    <property type="match status" value="1"/>
</dbReference>
<dbReference type="GO" id="GO:0005763">
    <property type="term" value="C:mitochondrial small ribosomal subunit"/>
    <property type="evidence" value="ECO:0007669"/>
    <property type="project" value="TreeGrafter"/>
</dbReference>
<keyword evidence="7" id="KW-0699">rRNA-binding</keyword>
<dbReference type="GO" id="GO:0009507">
    <property type="term" value="C:chloroplast"/>
    <property type="evidence" value="ECO:0007669"/>
    <property type="project" value="UniProtKB-SubCell"/>
</dbReference>
<keyword evidence="5 7" id="KW-0687">Ribonucleoprotein</keyword>
<evidence type="ECO:0000256" key="8">
    <source>
        <dbReference type="RuleBase" id="RU003910"/>
    </source>
</evidence>
<protein>
    <recommendedName>
        <fullName evidence="6 7">Small ribosomal subunit protein bS18c</fullName>
    </recommendedName>
</protein>
<dbReference type="InterPro" id="IPR036870">
    <property type="entry name" value="Ribosomal_bS18_sf"/>
</dbReference>
<reference evidence="9" key="1">
    <citation type="submission" date="2019-11" db="EMBL/GenBank/DDBJ databases">
        <title>The Chloroplast Genome of the Green Alga Aphanochaete elegans.</title>
        <authorList>
            <person name="Liu B."/>
        </authorList>
    </citation>
    <scope>NUCLEOTIDE SEQUENCE</scope>
</reference>
<organism evidence="9">
    <name type="scientific">Aphanochaete elegans</name>
    <dbReference type="NCBI Taxonomy" id="764105"/>
    <lineage>
        <taxon>Eukaryota</taxon>
        <taxon>Viridiplantae</taxon>
        <taxon>Chlorophyta</taxon>
        <taxon>core chlorophytes</taxon>
        <taxon>Chlorophyceae</taxon>
        <taxon>OCC clade</taxon>
        <taxon>Chaetophorales</taxon>
        <taxon>Aphanochaetaceae</taxon>
        <taxon>Aphanochaete</taxon>
    </lineage>
</organism>
<dbReference type="RefSeq" id="YP_009774560.1">
    <property type="nucleotide sequence ID" value="NC_047440.1"/>
</dbReference>
<dbReference type="EMBL" id="MN701585">
    <property type="protein sequence ID" value="QJA13751.1"/>
    <property type="molecule type" value="Genomic_DNA"/>
</dbReference>
<comment type="subcellular location">
    <subcellularLocation>
        <location evidence="7">Plastid</location>
        <location evidence="7">Chloroplast</location>
    </subcellularLocation>
</comment>
<dbReference type="SUPFAM" id="SSF46911">
    <property type="entry name" value="Ribosomal protein S18"/>
    <property type="match status" value="1"/>
</dbReference>
<dbReference type="GO" id="GO:0006412">
    <property type="term" value="P:translation"/>
    <property type="evidence" value="ECO:0007669"/>
    <property type="project" value="UniProtKB-UniRule"/>
</dbReference>
<evidence type="ECO:0000313" key="9">
    <source>
        <dbReference type="EMBL" id="QJA13751.1"/>
    </source>
</evidence>
<keyword evidence="9" id="KW-0934">Plastid</keyword>
<keyword evidence="4 7" id="KW-0689">Ribosomal protein</keyword>
<dbReference type="PRINTS" id="PR00974">
    <property type="entry name" value="RIBOSOMALS18"/>
</dbReference>
<dbReference type="GO" id="GO:0070181">
    <property type="term" value="F:small ribosomal subunit rRNA binding"/>
    <property type="evidence" value="ECO:0007669"/>
    <property type="project" value="TreeGrafter"/>
</dbReference>
<gene>
    <name evidence="7 9" type="primary">rps18</name>
</gene>
<dbReference type="GO" id="GO:0003735">
    <property type="term" value="F:structural constituent of ribosome"/>
    <property type="evidence" value="ECO:0007669"/>
    <property type="project" value="InterPro"/>
</dbReference>
<name>A0A6H1XDL9_9CHLO</name>
<comment type="subunit">
    <text evidence="2 7">Part of the 30S ribosomal subunit.</text>
</comment>
<evidence type="ECO:0000256" key="7">
    <source>
        <dbReference type="HAMAP-Rule" id="MF_00270"/>
    </source>
</evidence>
<geneLocation type="chloroplast" evidence="9"/>
<evidence type="ECO:0000256" key="1">
    <source>
        <dbReference type="ARBA" id="ARBA00005589"/>
    </source>
</evidence>
<evidence type="ECO:0000256" key="4">
    <source>
        <dbReference type="ARBA" id="ARBA00022980"/>
    </source>
</evidence>